<evidence type="ECO:0000256" key="4">
    <source>
        <dbReference type="ARBA" id="ARBA00022692"/>
    </source>
</evidence>
<dbReference type="InterPro" id="IPR018108">
    <property type="entry name" value="MCP_transmembrane"/>
</dbReference>
<dbReference type="InterPro" id="IPR023395">
    <property type="entry name" value="MCP_dom_sf"/>
</dbReference>
<organism evidence="10 11">
    <name type="scientific">Prymnesium parvum</name>
    <name type="common">Toxic golden alga</name>
    <dbReference type="NCBI Taxonomy" id="97485"/>
    <lineage>
        <taxon>Eukaryota</taxon>
        <taxon>Haptista</taxon>
        <taxon>Haptophyta</taxon>
        <taxon>Prymnesiophyceae</taxon>
        <taxon>Prymnesiales</taxon>
        <taxon>Prymnesiaceae</taxon>
        <taxon>Prymnesium</taxon>
    </lineage>
</organism>
<dbReference type="EMBL" id="JBGBPQ010000034">
    <property type="protein sequence ID" value="KAL1493533.1"/>
    <property type="molecule type" value="Genomic_DNA"/>
</dbReference>
<evidence type="ECO:0000256" key="2">
    <source>
        <dbReference type="ARBA" id="ARBA00006375"/>
    </source>
</evidence>
<protein>
    <submittedName>
        <fullName evidence="10">Uncharacterized protein</fullName>
    </submittedName>
</protein>
<keyword evidence="4 8" id="KW-0812">Transmembrane</keyword>
<evidence type="ECO:0000256" key="6">
    <source>
        <dbReference type="ARBA" id="ARBA00023128"/>
    </source>
</evidence>
<proteinExistence type="inferred from homology"/>
<dbReference type="PROSITE" id="PS50920">
    <property type="entry name" value="SOLCAR"/>
    <property type="match status" value="3"/>
</dbReference>
<evidence type="ECO:0000256" key="7">
    <source>
        <dbReference type="ARBA" id="ARBA00023136"/>
    </source>
</evidence>
<feature type="repeat" description="Solcar" evidence="8">
    <location>
        <begin position="15"/>
        <end position="108"/>
    </location>
</feature>
<evidence type="ECO:0000256" key="9">
    <source>
        <dbReference type="RuleBase" id="RU000488"/>
    </source>
</evidence>
<dbReference type="Proteomes" id="UP001515480">
    <property type="component" value="Unassembled WGS sequence"/>
</dbReference>
<dbReference type="GO" id="GO:0048250">
    <property type="term" value="P:iron import into the mitochondrion"/>
    <property type="evidence" value="ECO:0007669"/>
    <property type="project" value="TreeGrafter"/>
</dbReference>
<dbReference type="Pfam" id="PF00153">
    <property type="entry name" value="Mito_carr"/>
    <property type="match status" value="3"/>
</dbReference>
<dbReference type="AlphaFoldDB" id="A0AB34IB32"/>
<comment type="similarity">
    <text evidence="2 9">Belongs to the mitochondrial carrier (TC 2.A.29) family.</text>
</comment>
<comment type="subcellular location">
    <subcellularLocation>
        <location evidence="1">Mitochondrion membrane</location>
        <topology evidence="1">Multi-pass membrane protein</topology>
    </subcellularLocation>
</comment>
<dbReference type="GO" id="GO:0031966">
    <property type="term" value="C:mitochondrial membrane"/>
    <property type="evidence" value="ECO:0007669"/>
    <property type="project" value="UniProtKB-SubCell"/>
</dbReference>
<evidence type="ECO:0000256" key="8">
    <source>
        <dbReference type="PROSITE-ProRule" id="PRU00282"/>
    </source>
</evidence>
<keyword evidence="5" id="KW-1133">Transmembrane helix</keyword>
<evidence type="ECO:0000256" key="3">
    <source>
        <dbReference type="ARBA" id="ARBA00022448"/>
    </source>
</evidence>
<gene>
    <name evidence="10" type="ORF">AB1Y20_017236</name>
</gene>
<dbReference type="PANTHER" id="PTHR45758">
    <property type="entry name" value="MITOFERRIN-1-RELATED"/>
    <property type="match status" value="1"/>
</dbReference>
<evidence type="ECO:0000256" key="5">
    <source>
        <dbReference type="ARBA" id="ARBA00022989"/>
    </source>
</evidence>
<name>A0AB34IB32_PRYPA</name>
<evidence type="ECO:0000313" key="11">
    <source>
        <dbReference type="Proteomes" id="UP001515480"/>
    </source>
</evidence>
<feature type="repeat" description="Solcar" evidence="8">
    <location>
        <begin position="216"/>
        <end position="328"/>
    </location>
</feature>
<reference evidence="10 11" key="1">
    <citation type="journal article" date="2024" name="Science">
        <title>Giant polyketide synthase enzymes in the biosynthesis of giant marine polyether toxins.</title>
        <authorList>
            <person name="Fallon T.R."/>
            <person name="Shende V.V."/>
            <person name="Wierzbicki I.H."/>
            <person name="Pendleton A.L."/>
            <person name="Watervoot N.F."/>
            <person name="Auber R.P."/>
            <person name="Gonzalez D.J."/>
            <person name="Wisecaver J.H."/>
            <person name="Moore B.S."/>
        </authorList>
    </citation>
    <scope>NUCLEOTIDE SEQUENCE [LARGE SCALE GENOMIC DNA]</scope>
    <source>
        <strain evidence="10 11">12B1</strain>
    </source>
</reference>
<keyword evidence="3 9" id="KW-0813">Transport</keyword>
<keyword evidence="11" id="KW-1185">Reference proteome</keyword>
<dbReference type="Gene3D" id="1.50.40.10">
    <property type="entry name" value="Mitochondrial carrier domain"/>
    <property type="match status" value="1"/>
</dbReference>
<evidence type="ECO:0000313" key="10">
    <source>
        <dbReference type="EMBL" id="KAL1493533.1"/>
    </source>
</evidence>
<dbReference type="PANTHER" id="PTHR45758:SF4">
    <property type="entry name" value="MITOFERRIN-1"/>
    <property type="match status" value="1"/>
</dbReference>
<sequence>MGDEFDVDEWRPDQSTFAQHAVAGSVAGLAEHSLMFPVDTIKTLRQVRTQHLAAGGLAVADGGLAAQLHHLIRAGGLPRMWRGVQTMFAGCVPAHSAYFLIYEGCKPTITRHCLSLASERRADVAVRAASAGVSLSLATMVHDMIMTPMDVCKQRLQLGFHANSVIECACDILRREGARAFYLSYPTTLFMNVPYALLMGATNDALRTYLNPHGTHSVGTYLAAGAGAGVIAAALTNPLDVVKTRLQTQAVCEAPPAAAPCATTAARASSAAVCPHAPICYTGLWQALGSIWREEGYRGFTRGVHARMLIHAPSVAICWTTYESMKHTLQHFGLFE</sequence>
<dbReference type="SUPFAM" id="SSF103506">
    <property type="entry name" value="Mitochondrial carrier"/>
    <property type="match status" value="1"/>
</dbReference>
<keyword evidence="6" id="KW-0496">Mitochondrion</keyword>
<accession>A0AB34IB32</accession>
<evidence type="ECO:0000256" key="1">
    <source>
        <dbReference type="ARBA" id="ARBA00004225"/>
    </source>
</evidence>
<keyword evidence="7 8" id="KW-0472">Membrane</keyword>
<feature type="repeat" description="Solcar" evidence="8">
    <location>
        <begin position="126"/>
        <end position="209"/>
    </location>
</feature>
<comment type="caution">
    <text evidence="10">The sequence shown here is derived from an EMBL/GenBank/DDBJ whole genome shotgun (WGS) entry which is preliminary data.</text>
</comment>
<dbReference type="GO" id="GO:0015093">
    <property type="term" value="F:ferrous iron transmembrane transporter activity"/>
    <property type="evidence" value="ECO:0007669"/>
    <property type="project" value="TreeGrafter"/>
</dbReference>